<dbReference type="PANTHER" id="PTHR43065:SF10">
    <property type="entry name" value="PEROXIDE STRESS-ACTIVATED HISTIDINE KINASE MAK3"/>
    <property type="match status" value="1"/>
</dbReference>
<evidence type="ECO:0000259" key="9">
    <source>
        <dbReference type="PROSITE" id="PS50109"/>
    </source>
</evidence>
<evidence type="ECO:0000256" key="3">
    <source>
        <dbReference type="ARBA" id="ARBA00022553"/>
    </source>
</evidence>
<evidence type="ECO:0000313" key="12">
    <source>
        <dbReference type="Proteomes" id="UP000064249"/>
    </source>
</evidence>
<dbReference type="SUPFAM" id="SSF47384">
    <property type="entry name" value="Homodimeric domain of signal transducing histidine kinase"/>
    <property type="match status" value="1"/>
</dbReference>
<dbReference type="SUPFAM" id="SSF55785">
    <property type="entry name" value="PYP-like sensor domain (PAS domain)"/>
    <property type="match status" value="2"/>
</dbReference>
<keyword evidence="5" id="KW-0547">Nucleotide-binding</keyword>
<evidence type="ECO:0000256" key="2">
    <source>
        <dbReference type="ARBA" id="ARBA00012438"/>
    </source>
</evidence>
<dbReference type="Proteomes" id="UP000064249">
    <property type="component" value="Unassembled WGS sequence"/>
</dbReference>
<comment type="catalytic activity">
    <reaction evidence="1">
        <text>ATP + protein L-histidine = ADP + protein N-phospho-L-histidine.</text>
        <dbReference type="EC" id="2.7.13.3"/>
    </reaction>
</comment>
<evidence type="ECO:0000256" key="7">
    <source>
        <dbReference type="ARBA" id="ARBA00022840"/>
    </source>
</evidence>
<keyword evidence="7" id="KW-0067">ATP-binding</keyword>
<dbReference type="InterPro" id="IPR036890">
    <property type="entry name" value="HATPase_C_sf"/>
</dbReference>
<dbReference type="AlphaFoldDB" id="A0A124FN51"/>
<dbReference type="GO" id="GO:0005524">
    <property type="term" value="F:ATP binding"/>
    <property type="evidence" value="ECO:0007669"/>
    <property type="project" value="UniProtKB-KW"/>
</dbReference>
<sequence>MTAFIDLIKNRTISFIELESILNLLDDPVILVDQNDEIALVNSALVEATAFPSHEIIQTPFRSLLLEERADNGGIRHKLLRKNRRALDVQIHKSILDDKQRWKIYILIPSLQAHTHYDESIQELLSSYAKIITIQDESYTIFCEKGLEILADTFQFDLLGIYFDENGISQLSTLKKQKKLEMPLKIASVELENLSHFSIWHQGNRAINILQRTARGQGINSLLIQHLYDEEGKDGFIVAGWKDLIKDPAFLAIAEQFMGIFEYGTSLYHVQKTASRIKQEADGAQEIMHDLFENTHEGVIMVGEDKQILDINQNMESLLGYSKWETMGLHLDEYLVAEPSISDLFKNTFSSQEEQSEEKVTLHRRDGIEEPAIIRVVPIKNRVEKEQYLIFIRYTRVQDEMTRTIKDLEHQAALGKSVASFAHEVRNPVNNMTVNLQAIQATAELNEEQQQMVAGMLNDCERLTHLMDSILSYAKPLEKKLKPMNLDLLIRMVVEKWEAKFQRNNVELVYQCENNIPMVLGDMRSLEQVFTNLISNALEAMKSQNGGTLAIKIENWEDSSLRVNISDTGPGIPEEIMQRLFSPFVSFSLQGTGLGLAITQEIVNAHDGEISVESFPGGTVFHVIFPQIQGDSQ</sequence>
<dbReference type="SMART" id="SM00388">
    <property type="entry name" value="HisKA"/>
    <property type="match status" value="1"/>
</dbReference>
<evidence type="ECO:0000313" key="11">
    <source>
        <dbReference type="EMBL" id="KUK46796.1"/>
    </source>
</evidence>
<dbReference type="PROSITE" id="PS50112">
    <property type="entry name" value="PAS"/>
    <property type="match status" value="2"/>
</dbReference>
<evidence type="ECO:0000256" key="6">
    <source>
        <dbReference type="ARBA" id="ARBA00022777"/>
    </source>
</evidence>
<dbReference type="GO" id="GO:0000155">
    <property type="term" value="F:phosphorelay sensor kinase activity"/>
    <property type="evidence" value="ECO:0007669"/>
    <property type="project" value="InterPro"/>
</dbReference>
<dbReference type="InterPro" id="IPR035965">
    <property type="entry name" value="PAS-like_dom_sf"/>
</dbReference>
<dbReference type="Pfam" id="PF02518">
    <property type="entry name" value="HATPase_c"/>
    <property type="match status" value="1"/>
</dbReference>
<dbReference type="EMBL" id="LGFU01000007">
    <property type="protein sequence ID" value="KUK46796.1"/>
    <property type="molecule type" value="Genomic_DNA"/>
</dbReference>
<comment type="caution">
    <text evidence="11">The sequence shown here is derived from an EMBL/GenBank/DDBJ whole genome shotgun (WGS) entry which is preliminary data.</text>
</comment>
<dbReference type="CDD" id="cd00130">
    <property type="entry name" value="PAS"/>
    <property type="match status" value="2"/>
</dbReference>
<dbReference type="InterPro" id="IPR003661">
    <property type="entry name" value="HisK_dim/P_dom"/>
</dbReference>
<gene>
    <name evidence="11" type="ORF">XD73_0322</name>
</gene>
<dbReference type="NCBIfam" id="TIGR00229">
    <property type="entry name" value="sensory_box"/>
    <property type="match status" value="1"/>
</dbReference>
<dbReference type="Gene3D" id="3.30.565.10">
    <property type="entry name" value="Histidine kinase-like ATPase, C-terminal domain"/>
    <property type="match status" value="1"/>
</dbReference>
<accession>A0A124FN51</accession>
<dbReference type="SMART" id="SM00091">
    <property type="entry name" value="PAS"/>
    <property type="match status" value="2"/>
</dbReference>
<feature type="domain" description="PAS" evidence="10">
    <location>
        <begin position="284"/>
        <end position="328"/>
    </location>
</feature>
<keyword evidence="3" id="KW-0597">Phosphoprotein</keyword>
<feature type="domain" description="PAS" evidence="10">
    <location>
        <begin position="14"/>
        <end position="57"/>
    </location>
</feature>
<keyword evidence="8" id="KW-0902">Two-component regulatory system</keyword>
<keyword evidence="6 11" id="KW-0418">Kinase</keyword>
<dbReference type="EC" id="2.7.13.3" evidence="2"/>
<evidence type="ECO:0000259" key="10">
    <source>
        <dbReference type="PROSITE" id="PS50112"/>
    </source>
</evidence>
<evidence type="ECO:0000256" key="8">
    <source>
        <dbReference type="ARBA" id="ARBA00023012"/>
    </source>
</evidence>
<dbReference type="InterPro" id="IPR000014">
    <property type="entry name" value="PAS"/>
</dbReference>
<dbReference type="InterPro" id="IPR013767">
    <property type="entry name" value="PAS_fold"/>
</dbReference>
<keyword evidence="4" id="KW-0808">Transferase</keyword>
<dbReference type="InterPro" id="IPR003594">
    <property type="entry name" value="HATPase_dom"/>
</dbReference>
<dbReference type="Pfam" id="PF00512">
    <property type="entry name" value="HisKA"/>
    <property type="match status" value="1"/>
</dbReference>
<organism evidence="11 12">
    <name type="scientific">Anaerolinea thermophila</name>
    <dbReference type="NCBI Taxonomy" id="167964"/>
    <lineage>
        <taxon>Bacteria</taxon>
        <taxon>Bacillati</taxon>
        <taxon>Chloroflexota</taxon>
        <taxon>Anaerolineae</taxon>
        <taxon>Anaerolineales</taxon>
        <taxon>Anaerolineaceae</taxon>
        <taxon>Anaerolinea</taxon>
    </lineage>
</organism>
<dbReference type="InterPro" id="IPR004358">
    <property type="entry name" value="Sig_transdc_His_kin-like_C"/>
</dbReference>
<evidence type="ECO:0000256" key="1">
    <source>
        <dbReference type="ARBA" id="ARBA00000085"/>
    </source>
</evidence>
<dbReference type="CDD" id="cd00082">
    <property type="entry name" value="HisKA"/>
    <property type="match status" value="1"/>
</dbReference>
<proteinExistence type="predicted"/>
<evidence type="ECO:0000256" key="5">
    <source>
        <dbReference type="ARBA" id="ARBA00022741"/>
    </source>
</evidence>
<dbReference type="CDD" id="cd00075">
    <property type="entry name" value="HATPase"/>
    <property type="match status" value="1"/>
</dbReference>
<protein>
    <recommendedName>
        <fullName evidence="2">histidine kinase</fullName>
        <ecNumber evidence="2">2.7.13.3</ecNumber>
    </recommendedName>
</protein>
<dbReference type="SUPFAM" id="SSF55874">
    <property type="entry name" value="ATPase domain of HSP90 chaperone/DNA topoisomerase II/histidine kinase"/>
    <property type="match status" value="1"/>
</dbReference>
<dbReference type="SMART" id="SM00387">
    <property type="entry name" value="HATPase_c"/>
    <property type="match status" value="1"/>
</dbReference>
<dbReference type="Pfam" id="PF00989">
    <property type="entry name" value="PAS"/>
    <property type="match status" value="2"/>
</dbReference>
<dbReference type="InterPro" id="IPR036097">
    <property type="entry name" value="HisK_dim/P_sf"/>
</dbReference>
<dbReference type="InterPro" id="IPR005467">
    <property type="entry name" value="His_kinase_dom"/>
</dbReference>
<dbReference type="PANTHER" id="PTHR43065">
    <property type="entry name" value="SENSOR HISTIDINE KINASE"/>
    <property type="match status" value="1"/>
</dbReference>
<feature type="domain" description="Histidine kinase" evidence="9">
    <location>
        <begin position="420"/>
        <end position="629"/>
    </location>
</feature>
<dbReference type="Gene3D" id="1.10.287.130">
    <property type="match status" value="1"/>
</dbReference>
<evidence type="ECO:0000256" key="4">
    <source>
        <dbReference type="ARBA" id="ARBA00022679"/>
    </source>
</evidence>
<reference evidence="11 12" key="1">
    <citation type="journal article" date="2015" name="MBio">
        <title>Genome-Resolved Metagenomic Analysis Reveals Roles for Candidate Phyla and Other Microbial Community Members in Biogeochemical Transformations in Oil Reservoirs.</title>
        <authorList>
            <person name="Hu P."/>
            <person name="Tom L."/>
            <person name="Singh A."/>
            <person name="Thomas B.C."/>
            <person name="Baker B.J."/>
            <person name="Piceno Y.M."/>
            <person name="Andersen G.L."/>
            <person name="Banfield J.F."/>
        </authorList>
    </citation>
    <scope>NUCLEOTIDE SEQUENCE [LARGE SCALE GENOMIC DNA]</scope>
    <source>
        <strain evidence="11">46_16</strain>
    </source>
</reference>
<dbReference type="GO" id="GO:0006355">
    <property type="term" value="P:regulation of DNA-templated transcription"/>
    <property type="evidence" value="ECO:0007669"/>
    <property type="project" value="InterPro"/>
</dbReference>
<dbReference type="Gene3D" id="3.30.450.20">
    <property type="entry name" value="PAS domain"/>
    <property type="match status" value="2"/>
</dbReference>
<dbReference type="PROSITE" id="PS50109">
    <property type="entry name" value="HIS_KIN"/>
    <property type="match status" value="1"/>
</dbReference>
<name>A0A124FN51_9CHLR</name>
<dbReference type="PRINTS" id="PR00344">
    <property type="entry name" value="BCTRLSENSOR"/>
</dbReference>